<evidence type="ECO:0000256" key="4">
    <source>
        <dbReference type="ARBA" id="ARBA00022729"/>
    </source>
</evidence>
<evidence type="ECO:0000256" key="6">
    <source>
        <dbReference type="ARBA" id="ARBA00023002"/>
    </source>
</evidence>
<dbReference type="PANTHER" id="PTHR11552:SF201">
    <property type="entry name" value="GLUCOSE-METHANOL-CHOLINE OXIDOREDUCTASE N-TERMINAL DOMAIN-CONTAINING PROTEIN"/>
    <property type="match status" value="1"/>
</dbReference>
<keyword evidence="3 9" id="KW-0285">Flavoprotein</keyword>
<evidence type="ECO:0000256" key="9">
    <source>
        <dbReference type="RuleBase" id="RU003968"/>
    </source>
</evidence>
<evidence type="ECO:0000256" key="5">
    <source>
        <dbReference type="ARBA" id="ARBA00022827"/>
    </source>
</evidence>
<evidence type="ECO:0000256" key="8">
    <source>
        <dbReference type="PIRSR" id="PIRSR000137-2"/>
    </source>
</evidence>
<accession>A0A067MWX6</accession>
<gene>
    <name evidence="13" type="ORF">BOTBODRAFT_51464</name>
</gene>
<evidence type="ECO:0000313" key="14">
    <source>
        <dbReference type="Proteomes" id="UP000027195"/>
    </source>
</evidence>
<feature type="binding site" evidence="8">
    <location>
        <begin position="576"/>
        <end position="577"/>
    </location>
    <ligand>
        <name>FAD</name>
        <dbReference type="ChEBI" id="CHEBI:57692"/>
    </ligand>
</feature>
<dbReference type="GO" id="GO:0050660">
    <property type="term" value="F:flavin adenine dinucleotide binding"/>
    <property type="evidence" value="ECO:0007669"/>
    <property type="project" value="InterPro"/>
</dbReference>
<dbReference type="OrthoDB" id="269227at2759"/>
<dbReference type="Proteomes" id="UP000027195">
    <property type="component" value="Unassembled WGS sequence"/>
</dbReference>
<feature type="binding site" evidence="8">
    <location>
        <position position="92"/>
    </location>
    <ligand>
        <name>FAD</name>
        <dbReference type="ChEBI" id="CHEBI:57692"/>
    </ligand>
</feature>
<keyword evidence="4 10" id="KW-0732">Signal</keyword>
<reference evidence="14" key="1">
    <citation type="journal article" date="2014" name="Proc. Natl. Acad. Sci. U.S.A.">
        <title>Extensive sampling of basidiomycete genomes demonstrates inadequacy of the white-rot/brown-rot paradigm for wood decay fungi.</title>
        <authorList>
            <person name="Riley R."/>
            <person name="Salamov A.A."/>
            <person name="Brown D.W."/>
            <person name="Nagy L.G."/>
            <person name="Floudas D."/>
            <person name="Held B.W."/>
            <person name="Levasseur A."/>
            <person name="Lombard V."/>
            <person name="Morin E."/>
            <person name="Otillar R."/>
            <person name="Lindquist E.A."/>
            <person name="Sun H."/>
            <person name="LaButti K.M."/>
            <person name="Schmutz J."/>
            <person name="Jabbour D."/>
            <person name="Luo H."/>
            <person name="Baker S.E."/>
            <person name="Pisabarro A.G."/>
            <person name="Walton J.D."/>
            <person name="Blanchette R.A."/>
            <person name="Henrissat B."/>
            <person name="Martin F."/>
            <person name="Cullen D."/>
            <person name="Hibbett D.S."/>
            <person name="Grigoriev I.V."/>
        </authorList>
    </citation>
    <scope>NUCLEOTIDE SEQUENCE [LARGE SCALE GENOMIC DNA]</scope>
    <source>
        <strain evidence="14">FD-172 SS1</strain>
    </source>
</reference>
<dbReference type="Gene3D" id="3.30.560.10">
    <property type="entry name" value="Glucose Oxidase, domain 3"/>
    <property type="match status" value="1"/>
</dbReference>
<keyword evidence="6" id="KW-0560">Oxidoreductase</keyword>
<feature type="chain" id="PRO_5001641612" description="Glucose-methanol-choline oxidoreductase N-terminal domain-containing protein" evidence="10">
    <location>
        <begin position="24"/>
        <end position="595"/>
    </location>
</feature>
<dbReference type="HOGENOM" id="CLU_002865_6_0_1"/>
<comment type="similarity">
    <text evidence="2 9">Belongs to the GMC oxidoreductase family.</text>
</comment>
<dbReference type="InterPro" id="IPR012132">
    <property type="entry name" value="GMC_OxRdtase"/>
</dbReference>
<feature type="domain" description="Glucose-methanol-choline oxidoreductase N-terminal" evidence="12">
    <location>
        <begin position="278"/>
        <end position="292"/>
    </location>
</feature>
<dbReference type="SUPFAM" id="SSF51905">
    <property type="entry name" value="FAD/NAD(P)-binding domain"/>
    <property type="match status" value="1"/>
</dbReference>
<keyword evidence="5 8" id="KW-0274">FAD</keyword>
<name>A0A067MWX6_BOTB1</name>
<evidence type="ECO:0000256" key="7">
    <source>
        <dbReference type="PIRSR" id="PIRSR000137-1"/>
    </source>
</evidence>
<dbReference type="PROSITE" id="PS00624">
    <property type="entry name" value="GMC_OXRED_2"/>
    <property type="match status" value="1"/>
</dbReference>
<evidence type="ECO:0000259" key="11">
    <source>
        <dbReference type="PROSITE" id="PS00623"/>
    </source>
</evidence>
<feature type="active site" description="Proton donor" evidence="7">
    <location>
        <position position="532"/>
    </location>
</feature>
<dbReference type="InterPro" id="IPR036188">
    <property type="entry name" value="FAD/NAD-bd_sf"/>
</dbReference>
<dbReference type="GO" id="GO:0016614">
    <property type="term" value="F:oxidoreductase activity, acting on CH-OH group of donors"/>
    <property type="evidence" value="ECO:0007669"/>
    <property type="project" value="InterPro"/>
</dbReference>
<evidence type="ECO:0000259" key="12">
    <source>
        <dbReference type="PROSITE" id="PS00624"/>
    </source>
</evidence>
<dbReference type="STRING" id="930990.A0A067MWX6"/>
<evidence type="ECO:0000256" key="2">
    <source>
        <dbReference type="ARBA" id="ARBA00010790"/>
    </source>
</evidence>
<protein>
    <recommendedName>
        <fullName evidence="11 12">Glucose-methanol-choline oxidoreductase N-terminal domain-containing protein</fullName>
    </recommendedName>
</protein>
<evidence type="ECO:0000256" key="3">
    <source>
        <dbReference type="ARBA" id="ARBA00022630"/>
    </source>
</evidence>
<sequence>MIVWPSLTLLTGLGIQTAGLALAARLSEDSAVTVCVLEAGHDNFDEPATMIPSQYGIHFGNPQFDWDFSTIPQPHSNNNVFRWQRGKGLGGTSAMNFSLYMRPPTFDIDAIERLGNPGWNWKRYLQYSKKAETFQQPTPEEVETHQCYINSDYMGKEGPLRIGLPFKVSQCDIITRKTFNNLGVKTQTDPISGVWQPLTSMDRQTGIRSYSVTAYYKVNQSRKNLTVLTRAPARKLILTTADDGFHTSHGVTATSVEFTYGDQVCTVHAHKEVILCAGALKSPQILELSGIGDPKVLQPLGIDVVVDHPGVGSNMQDHKMICSTFELANPGKWETFDGLSDPEYAREQRTLYSSSMQGIHRIGFGTIAFVPLRFVNSEVLDENIASLTAKVQSEMDQGLKEQWALQLEALGRDDIPDCEFITSLRFSPASGHQYEHGKKYMSVFGVLNHPISRGTVHVTSSNPSETPAIDSHYFEHEEDLRMIVEMLKFLRKLPETEPFKSMVETEFTSDLAYASDEDLRERVKDKVSTIWHTAGTCSMLPRERGGVVDPQLKVYGTTNIRVVDLSILPLHVNAHPQATVYSIAEQAADIIKGVI</sequence>
<dbReference type="AlphaFoldDB" id="A0A067MWX6"/>
<evidence type="ECO:0000313" key="13">
    <source>
        <dbReference type="EMBL" id="KDQ20124.1"/>
    </source>
</evidence>
<dbReference type="EMBL" id="KL198018">
    <property type="protein sequence ID" value="KDQ20124.1"/>
    <property type="molecule type" value="Genomic_DNA"/>
</dbReference>
<dbReference type="InParanoid" id="A0A067MWX6"/>
<dbReference type="Pfam" id="PF05199">
    <property type="entry name" value="GMC_oxred_C"/>
    <property type="match status" value="1"/>
</dbReference>
<feature type="signal peptide" evidence="10">
    <location>
        <begin position="1"/>
        <end position="23"/>
    </location>
</feature>
<feature type="active site" description="Proton acceptor" evidence="7">
    <location>
        <position position="575"/>
    </location>
</feature>
<dbReference type="InterPro" id="IPR000172">
    <property type="entry name" value="GMC_OxRdtase_N"/>
</dbReference>
<dbReference type="PROSITE" id="PS00623">
    <property type="entry name" value="GMC_OXRED_1"/>
    <property type="match status" value="1"/>
</dbReference>
<dbReference type="PANTHER" id="PTHR11552">
    <property type="entry name" value="GLUCOSE-METHANOL-CHOLINE GMC OXIDOREDUCTASE"/>
    <property type="match status" value="1"/>
</dbReference>
<evidence type="ECO:0000256" key="10">
    <source>
        <dbReference type="SAM" id="SignalP"/>
    </source>
</evidence>
<keyword evidence="14" id="KW-1185">Reference proteome</keyword>
<feature type="binding site" evidence="8">
    <location>
        <begin position="531"/>
        <end position="532"/>
    </location>
    <ligand>
        <name>FAD</name>
        <dbReference type="ChEBI" id="CHEBI:57692"/>
    </ligand>
</feature>
<comment type="cofactor">
    <cofactor evidence="1 8">
        <name>FAD</name>
        <dbReference type="ChEBI" id="CHEBI:57692"/>
    </cofactor>
</comment>
<evidence type="ECO:0000256" key="1">
    <source>
        <dbReference type="ARBA" id="ARBA00001974"/>
    </source>
</evidence>
<dbReference type="InterPro" id="IPR007867">
    <property type="entry name" value="GMC_OxRtase_C"/>
</dbReference>
<dbReference type="Gene3D" id="3.50.50.60">
    <property type="entry name" value="FAD/NAD(P)-binding domain"/>
    <property type="match status" value="1"/>
</dbReference>
<feature type="domain" description="Glucose-methanol-choline oxidoreductase N-terminal" evidence="11">
    <location>
        <begin position="86"/>
        <end position="109"/>
    </location>
</feature>
<proteinExistence type="inferred from homology"/>
<organism evidence="13 14">
    <name type="scientific">Botryobasidium botryosum (strain FD-172 SS1)</name>
    <dbReference type="NCBI Taxonomy" id="930990"/>
    <lineage>
        <taxon>Eukaryota</taxon>
        <taxon>Fungi</taxon>
        <taxon>Dikarya</taxon>
        <taxon>Basidiomycota</taxon>
        <taxon>Agaricomycotina</taxon>
        <taxon>Agaricomycetes</taxon>
        <taxon>Cantharellales</taxon>
        <taxon>Botryobasidiaceae</taxon>
        <taxon>Botryobasidium</taxon>
    </lineage>
</organism>
<dbReference type="PIRSF" id="PIRSF000137">
    <property type="entry name" value="Alcohol_oxidase"/>
    <property type="match status" value="1"/>
</dbReference>
<dbReference type="SUPFAM" id="SSF54373">
    <property type="entry name" value="FAD-linked reductases, C-terminal domain"/>
    <property type="match status" value="1"/>
</dbReference>
<dbReference type="Pfam" id="PF00732">
    <property type="entry name" value="GMC_oxred_N"/>
    <property type="match status" value="1"/>
</dbReference>